<comment type="caution">
    <text evidence="10">The sequence shown here is derived from an EMBL/GenBank/DDBJ whole genome shotgun (WGS) entry which is preliminary data.</text>
</comment>
<evidence type="ECO:0000256" key="4">
    <source>
        <dbReference type="ARBA" id="ARBA00022741"/>
    </source>
</evidence>
<keyword evidence="4 8" id="KW-0547">Nucleotide-binding</keyword>
<dbReference type="CDD" id="cd05153">
    <property type="entry name" value="HomoserineK_II"/>
    <property type="match status" value="1"/>
</dbReference>
<dbReference type="GO" id="GO:0005524">
    <property type="term" value="F:ATP binding"/>
    <property type="evidence" value="ECO:0007669"/>
    <property type="project" value="UniProtKB-KW"/>
</dbReference>
<accession>L0WBH8</accession>
<dbReference type="InterPro" id="IPR011009">
    <property type="entry name" value="Kinase-like_dom_sf"/>
</dbReference>
<reference evidence="10 11" key="1">
    <citation type="journal article" date="2012" name="J. Bacteriol.">
        <title>Genome Sequence of the Alkane-Degrading Bacterium Alcanivorax hongdengensis Type Strain A-11-3.</title>
        <authorList>
            <person name="Lai Q."/>
            <person name="Shao Z."/>
        </authorList>
    </citation>
    <scope>NUCLEOTIDE SEQUENCE [LARGE SCALE GENOMIC DNA]</scope>
    <source>
        <strain evidence="10 11">A-11-3</strain>
    </source>
</reference>
<dbReference type="GO" id="GO:0004413">
    <property type="term" value="F:homoserine kinase activity"/>
    <property type="evidence" value="ECO:0007669"/>
    <property type="project" value="UniProtKB-UniRule"/>
</dbReference>
<dbReference type="EC" id="2.7.1.39" evidence="8"/>
<dbReference type="Pfam" id="PF01636">
    <property type="entry name" value="APH"/>
    <property type="match status" value="1"/>
</dbReference>
<dbReference type="UniPathway" id="UPA00050">
    <property type="reaction ID" value="UER00064"/>
</dbReference>
<dbReference type="HAMAP" id="MF_00301">
    <property type="entry name" value="Homoser_kinase_2"/>
    <property type="match status" value="1"/>
</dbReference>
<evidence type="ECO:0000256" key="6">
    <source>
        <dbReference type="ARBA" id="ARBA00022840"/>
    </source>
</evidence>
<evidence type="ECO:0000256" key="1">
    <source>
        <dbReference type="ARBA" id="ARBA00022605"/>
    </source>
</evidence>
<dbReference type="OrthoDB" id="9777460at2"/>
<dbReference type="Gene3D" id="3.30.200.20">
    <property type="entry name" value="Phosphorylase Kinase, domain 1"/>
    <property type="match status" value="1"/>
</dbReference>
<evidence type="ECO:0000259" key="9">
    <source>
        <dbReference type="Pfam" id="PF01636"/>
    </source>
</evidence>
<dbReference type="PATRIC" id="fig|1177179.3.peg.2739"/>
<dbReference type="InterPro" id="IPR050249">
    <property type="entry name" value="Pseudomonas-type_ThrB"/>
</dbReference>
<dbReference type="Gene3D" id="3.90.1200.10">
    <property type="match status" value="1"/>
</dbReference>
<dbReference type="PANTHER" id="PTHR21064:SF6">
    <property type="entry name" value="AMINOGLYCOSIDE PHOSPHOTRANSFERASE DOMAIN-CONTAINING PROTEIN"/>
    <property type="match status" value="1"/>
</dbReference>
<comment type="pathway">
    <text evidence="8">Amino-acid biosynthesis; L-threonine biosynthesis; L-threonine from L-aspartate: step 4/5.</text>
</comment>
<dbReference type="eggNOG" id="COG2334">
    <property type="taxonomic scope" value="Bacteria"/>
</dbReference>
<evidence type="ECO:0000256" key="8">
    <source>
        <dbReference type="HAMAP-Rule" id="MF_00301"/>
    </source>
</evidence>
<keyword evidence="3 8" id="KW-0791">Threonine biosynthesis</keyword>
<dbReference type="STRING" id="1177179.A11A3_13780"/>
<feature type="domain" description="Aminoglycoside phosphotransferase" evidence="9">
    <location>
        <begin position="27"/>
        <end position="233"/>
    </location>
</feature>
<evidence type="ECO:0000256" key="5">
    <source>
        <dbReference type="ARBA" id="ARBA00022777"/>
    </source>
</evidence>
<dbReference type="AlphaFoldDB" id="L0WBH8"/>
<dbReference type="InterPro" id="IPR002575">
    <property type="entry name" value="Aminoglycoside_PTrfase"/>
</dbReference>
<dbReference type="InterPro" id="IPR005280">
    <property type="entry name" value="Homoserine_kinase_II"/>
</dbReference>
<dbReference type="Proteomes" id="UP000010164">
    <property type="component" value="Unassembled WGS sequence"/>
</dbReference>
<proteinExistence type="inferred from homology"/>
<comment type="catalytic activity">
    <reaction evidence="8">
        <text>L-homoserine + ATP = O-phospho-L-homoserine + ADP + H(+)</text>
        <dbReference type="Rhea" id="RHEA:13985"/>
        <dbReference type="ChEBI" id="CHEBI:15378"/>
        <dbReference type="ChEBI" id="CHEBI:30616"/>
        <dbReference type="ChEBI" id="CHEBI:57476"/>
        <dbReference type="ChEBI" id="CHEBI:57590"/>
        <dbReference type="ChEBI" id="CHEBI:456216"/>
        <dbReference type="EC" id="2.7.1.39"/>
    </reaction>
</comment>
<evidence type="ECO:0000313" key="11">
    <source>
        <dbReference type="Proteomes" id="UP000010164"/>
    </source>
</evidence>
<dbReference type="GO" id="GO:0009088">
    <property type="term" value="P:threonine biosynthetic process"/>
    <property type="evidence" value="ECO:0007669"/>
    <property type="project" value="UniProtKB-UniRule"/>
</dbReference>
<keyword evidence="1 8" id="KW-0028">Amino-acid biosynthesis</keyword>
<keyword evidence="6 8" id="KW-0067">ATP-binding</keyword>
<gene>
    <name evidence="8" type="primary">thrB</name>
    <name evidence="10" type="ORF">A11A3_13780</name>
</gene>
<keyword evidence="5 8" id="KW-0418">Kinase</keyword>
<dbReference type="RefSeq" id="WP_008929926.1">
    <property type="nucleotide sequence ID" value="NZ_AMRJ01000026.1"/>
</dbReference>
<evidence type="ECO:0000256" key="2">
    <source>
        <dbReference type="ARBA" id="ARBA00022679"/>
    </source>
</evidence>
<dbReference type="PANTHER" id="PTHR21064">
    <property type="entry name" value="AMINOGLYCOSIDE PHOSPHOTRANSFERASE DOMAIN-CONTAINING PROTEIN-RELATED"/>
    <property type="match status" value="1"/>
</dbReference>
<sequence length="311" mass="34233">MSVYTPLSAEQLNDALHPYGLTLEQHRAASHGIENSTFLIDARDSGGRPRALVMTLFEQLSAEQLHPYLALLLALDSQQLPVPAPLTHDGRQPLITVAGKPAIVMPRLPGHHEFSVDAEQCQQIGGWLARLHACDCQSLPALPTERQRLAQLAGQLPALPEHERALATALLARWQAIPAGHTLIHGDLFRDNVLWQDGRISALLDFYNACLDCPEYDLAVTLNDWCVDPDSGQPMPERQQALLSGYRQQGGRHDPERLSLALAVAALRFWLSRLAGPVSSHSEGQGSKDPEEFARIFRQRIEALQQATGAD</sequence>
<dbReference type="SUPFAM" id="SSF56112">
    <property type="entry name" value="Protein kinase-like (PK-like)"/>
    <property type="match status" value="1"/>
</dbReference>
<name>L0WBH8_9GAMM</name>
<comment type="similarity">
    <text evidence="7 8">Belongs to the pseudomonas-type ThrB family.</text>
</comment>
<keyword evidence="11" id="KW-1185">Reference proteome</keyword>
<organism evidence="10 11">
    <name type="scientific">Alcanivorax hongdengensis A-11-3</name>
    <dbReference type="NCBI Taxonomy" id="1177179"/>
    <lineage>
        <taxon>Bacteria</taxon>
        <taxon>Pseudomonadati</taxon>
        <taxon>Pseudomonadota</taxon>
        <taxon>Gammaproteobacteria</taxon>
        <taxon>Oceanospirillales</taxon>
        <taxon>Alcanivoracaceae</taxon>
        <taxon>Alcanivorax</taxon>
    </lineage>
</organism>
<evidence type="ECO:0000256" key="7">
    <source>
        <dbReference type="ARBA" id="ARBA00038240"/>
    </source>
</evidence>
<protein>
    <recommendedName>
        <fullName evidence="8">Homoserine kinase</fullName>
        <shortName evidence="8">HK</shortName>
        <shortName evidence="8">HSK</shortName>
        <ecNumber evidence="8">2.7.1.39</ecNumber>
    </recommendedName>
</protein>
<evidence type="ECO:0000313" key="10">
    <source>
        <dbReference type="EMBL" id="EKF73427.1"/>
    </source>
</evidence>
<dbReference type="EMBL" id="AMRJ01000026">
    <property type="protein sequence ID" value="EKF73427.1"/>
    <property type="molecule type" value="Genomic_DNA"/>
</dbReference>
<keyword evidence="2 8" id="KW-0808">Transferase</keyword>
<evidence type="ECO:0000256" key="3">
    <source>
        <dbReference type="ARBA" id="ARBA00022697"/>
    </source>
</evidence>